<evidence type="ECO:0000313" key="2">
    <source>
        <dbReference type="Proteomes" id="UP000642265"/>
    </source>
</evidence>
<dbReference type="InterPro" id="IPR011050">
    <property type="entry name" value="Pectin_lyase_fold/virulence"/>
</dbReference>
<proteinExistence type="predicted"/>
<gene>
    <name evidence="1" type="ORF">IH622_22990</name>
</gene>
<name>A0A8I0NAX6_BRUAN</name>
<reference evidence="1" key="1">
    <citation type="submission" date="2020-09" db="EMBL/GenBank/DDBJ databases">
        <authorList>
            <person name="Dalcin Martins P."/>
        </authorList>
    </citation>
    <scope>NUCLEOTIDE SEQUENCE</scope>
    <source>
        <strain evidence="1">MAG47</strain>
    </source>
</reference>
<evidence type="ECO:0000313" key="1">
    <source>
        <dbReference type="EMBL" id="MBE0563663.1"/>
    </source>
</evidence>
<evidence type="ECO:0008006" key="3">
    <source>
        <dbReference type="Google" id="ProtNLM"/>
    </source>
</evidence>
<dbReference type="InterPro" id="IPR012334">
    <property type="entry name" value="Pectin_lyas_fold"/>
</dbReference>
<dbReference type="AlphaFoldDB" id="A0A8I0NAX6"/>
<protein>
    <recommendedName>
        <fullName evidence="3">Right handed beta helix domain-containing protein</fullName>
    </recommendedName>
</protein>
<dbReference type="InterPro" id="IPR006626">
    <property type="entry name" value="PbH1"/>
</dbReference>
<dbReference type="SMART" id="SM00710">
    <property type="entry name" value="PbH1"/>
    <property type="match status" value="7"/>
</dbReference>
<organism evidence="1 2">
    <name type="scientific">Brucella anthropi</name>
    <name type="common">Ochrobactrum anthropi</name>
    <dbReference type="NCBI Taxonomy" id="529"/>
    <lineage>
        <taxon>Bacteria</taxon>
        <taxon>Pseudomonadati</taxon>
        <taxon>Pseudomonadota</taxon>
        <taxon>Alphaproteobacteria</taxon>
        <taxon>Hyphomicrobiales</taxon>
        <taxon>Brucellaceae</taxon>
        <taxon>Brucella/Ochrobactrum group</taxon>
        <taxon>Brucella</taxon>
    </lineage>
</organism>
<accession>A0A8I0NAX6</accession>
<sequence>MIYYGSGMMTDARLGAEQVSAIFLGDELLWRPGFNTLPTDIYFAANGNDMTGLGTQASPLKTLAVANVIPRTDKLLHFRGGDTFEGTLHMVSKSWAISYGSGKAKILSGMSYGALMVNTDNSGIYNLIFEGAGVTLNETQGVLAMNAREDTTYLNGLVIQGCEVMEYGDNGILVSARNGVSGYNNPKILDNDVHDCVGNTKDGHTGGIIMYGVEGKNSAVAVKDLWGLATMKPLFNDVVVTGNHVHDCLGTPGTPNHSGNGIIVAQANRGIVEYNLVEDCGSNNTSYAGPVGCWAWDSIGIKIRHNIVKRQGSSGPDGGGFDLDGGCVDCLLEYNLCIDCQGPGLLLYAFNDRKDWPTNKLLNFRGNIARYNISLRCGSGGFSKYGMFLGTGRPVTSDWKDCLVHNNTIVTEDVNGAAPDNFVVFSYDGVLADHLTGKVVNNIFYHKGSGLLVDMRKNRLTIENNVFYSTKNKSMRYYGFDYTEPRLWKESSATDGPPKEFARNNLSLYMRNPMFKNDSSDDPADYQPAAGSPMYGIGADILTEYGIVRPDVDYLGNVIPLNGKLWTPGAIEPAAALPNRLTNPANIAGSGWSLTDTASIETGQPGMLGTATAQKIVVGAEKAIAELTQARSYGAGPKTVRRGAFVKSAGAPGAALGKIGPETYPYELNDGYSLFDIGLGRYDADFTTGYTNDKLLWSRIQKRPNGYWLILQEVELHPYWTSDRFLLAPSRSYAEQMENLDWDDPTTWKPQLIGNGWSGLLVDGTFEYLISEAYPRNPLVLVGDNNVMLQGSAHYLQSLAYCPVVNLGLSGQKDNMVPYQIGAKGLTATVSGNVIPASGSVVVTTLSQPFLTIASLGKDTAVPVTLNGVKGTLRTPGGKLTTDYVFTRSVAGSAVATPANSTLTVDGGTFDNGVAILWFGHNRASTAAVTIQAYADCVAWARSKFGERFIVVSVIPNSGETNGTGGATAVATINTSLKATYPNNYLDVKTALINAYDPAKPQDVADRNNGIIPSSLRSDALTLNDKGFKTLWDAELDFMLAKNWLPIDAVYVGGVRND</sequence>
<reference evidence="1" key="2">
    <citation type="submission" date="2020-10" db="EMBL/GenBank/DDBJ databases">
        <title>Enrichment of novel Verrucomicrobia, Bacteroidetes and Krumholzibacteria in an oxygen-limited, methane- and iron-fed bioreactor inoculated with Bothnian Sea sediments.</title>
        <authorList>
            <person name="Martins P.D."/>
            <person name="de Jong A."/>
            <person name="Lenstra W.K."/>
            <person name="van Helmond N.A.G.M."/>
            <person name="Slomp C.P."/>
            <person name="Jetten M.S.M."/>
            <person name="Welte C.U."/>
            <person name="Rasigraf O."/>
        </authorList>
    </citation>
    <scope>NUCLEOTIDE SEQUENCE</scope>
    <source>
        <strain evidence="1">MAG47</strain>
    </source>
</reference>
<dbReference type="EMBL" id="JACZKO010000063">
    <property type="protein sequence ID" value="MBE0563663.1"/>
    <property type="molecule type" value="Genomic_DNA"/>
</dbReference>
<dbReference type="Proteomes" id="UP000642265">
    <property type="component" value="Unassembled WGS sequence"/>
</dbReference>
<dbReference type="Gene3D" id="2.160.20.10">
    <property type="entry name" value="Single-stranded right-handed beta-helix, Pectin lyase-like"/>
    <property type="match status" value="1"/>
</dbReference>
<dbReference type="SUPFAM" id="SSF51126">
    <property type="entry name" value="Pectin lyase-like"/>
    <property type="match status" value="1"/>
</dbReference>
<comment type="caution">
    <text evidence="1">The sequence shown here is derived from an EMBL/GenBank/DDBJ whole genome shotgun (WGS) entry which is preliminary data.</text>
</comment>